<dbReference type="Pfam" id="PF06186">
    <property type="entry name" value="DUF992"/>
    <property type="match status" value="1"/>
</dbReference>
<dbReference type="InterPro" id="IPR009333">
    <property type="entry name" value="DUF992"/>
</dbReference>
<evidence type="ECO:0000313" key="2">
    <source>
        <dbReference type="EMBL" id="SDG53879.1"/>
    </source>
</evidence>
<dbReference type="EMBL" id="FNBZ01000004">
    <property type="protein sequence ID" value="SDG53879.1"/>
    <property type="molecule type" value="Genomic_DNA"/>
</dbReference>
<protein>
    <recommendedName>
        <fullName evidence="4">DUF992 domain-containing protein</fullName>
    </recommendedName>
</protein>
<proteinExistence type="predicted"/>
<gene>
    <name evidence="2" type="ORF">SAMN05421844_104287</name>
</gene>
<organism evidence="2 3">
    <name type="scientific">Bosea robiniae</name>
    <dbReference type="NCBI Taxonomy" id="1036780"/>
    <lineage>
        <taxon>Bacteria</taxon>
        <taxon>Pseudomonadati</taxon>
        <taxon>Pseudomonadota</taxon>
        <taxon>Alphaproteobacteria</taxon>
        <taxon>Hyphomicrobiales</taxon>
        <taxon>Boseaceae</taxon>
        <taxon>Bosea</taxon>
    </lineage>
</organism>
<feature type="chain" id="PRO_5045305604" description="DUF992 domain-containing protein" evidence="1">
    <location>
        <begin position="28"/>
        <end position="164"/>
    </location>
</feature>
<keyword evidence="1" id="KW-0732">Signal</keyword>
<comment type="caution">
    <text evidence="2">The sequence shown here is derived from an EMBL/GenBank/DDBJ whole genome shotgun (WGS) entry which is preliminary data.</text>
</comment>
<keyword evidence="3" id="KW-1185">Reference proteome</keyword>
<evidence type="ECO:0008006" key="4">
    <source>
        <dbReference type="Google" id="ProtNLM"/>
    </source>
</evidence>
<dbReference type="Proteomes" id="UP000199468">
    <property type="component" value="Unassembled WGS sequence"/>
</dbReference>
<accession>A0ABY0P6B1</accession>
<sequence>MSRGHSRSCLAALAFAGLIGMHEPAAAQIAGPPTGRLSCTVGSNFAAIVKSQRPTECRFRPRRGPTQHYTGIVRSFSLGLGSVRSAAMVWRVYGPYARAPLGALSGSYKSGSTTAPSTASNALSGGKDNEATLLPLPFQGNRGINVAVGVTALDLTLVAPGRRR</sequence>
<feature type="signal peptide" evidence="1">
    <location>
        <begin position="1"/>
        <end position="27"/>
    </location>
</feature>
<reference evidence="2 3" key="1">
    <citation type="submission" date="2016-10" db="EMBL/GenBank/DDBJ databases">
        <authorList>
            <person name="Varghese N."/>
            <person name="Submissions S."/>
        </authorList>
    </citation>
    <scope>NUCLEOTIDE SEQUENCE [LARGE SCALE GENOMIC DNA]</scope>
    <source>
        <strain evidence="2 3">DSM 26672</strain>
    </source>
</reference>
<name>A0ABY0P6B1_9HYPH</name>
<evidence type="ECO:0000256" key="1">
    <source>
        <dbReference type="SAM" id="SignalP"/>
    </source>
</evidence>
<evidence type="ECO:0000313" key="3">
    <source>
        <dbReference type="Proteomes" id="UP000199468"/>
    </source>
</evidence>